<dbReference type="PROSITE" id="PS00211">
    <property type="entry name" value="ABC_TRANSPORTER_1"/>
    <property type="match status" value="1"/>
</dbReference>
<keyword evidence="7 10" id="KW-1133">Transmembrane helix</keyword>
<dbReference type="GO" id="GO:0016887">
    <property type="term" value="F:ATP hydrolysis activity"/>
    <property type="evidence" value="ECO:0007669"/>
    <property type="project" value="InterPro"/>
</dbReference>
<reference evidence="12" key="1">
    <citation type="submission" date="2022-01" db="EMBL/GenBank/DDBJ databases">
        <authorList>
            <person name="King R."/>
        </authorList>
    </citation>
    <scope>NUCLEOTIDE SEQUENCE</scope>
</reference>
<feature type="transmembrane region" description="Helical" evidence="10">
    <location>
        <begin position="475"/>
        <end position="500"/>
    </location>
</feature>
<dbReference type="EMBL" id="OU900096">
    <property type="protein sequence ID" value="CAG9859722.1"/>
    <property type="molecule type" value="Genomic_DNA"/>
</dbReference>
<feature type="transmembrane region" description="Helical" evidence="10">
    <location>
        <begin position="400"/>
        <end position="419"/>
    </location>
</feature>
<evidence type="ECO:0000256" key="10">
    <source>
        <dbReference type="SAM" id="Phobius"/>
    </source>
</evidence>
<comment type="subcellular location">
    <subcellularLocation>
        <location evidence="1">Membrane</location>
        <topology evidence="1">Multi-pass membrane protein</topology>
    </subcellularLocation>
</comment>
<feature type="compositionally biased region" description="Polar residues" evidence="9">
    <location>
        <begin position="1"/>
        <end position="16"/>
    </location>
</feature>
<dbReference type="PANTHER" id="PTHR48041">
    <property type="entry name" value="ABC TRANSPORTER G FAMILY MEMBER 28"/>
    <property type="match status" value="1"/>
</dbReference>
<dbReference type="CDD" id="cd03213">
    <property type="entry name" value="ABCG_EPDR"/>
    <property type="match status" value="1"/>
</dbReference>
<keyword evidence="6" id="KW-0067">ATP-binding</keyword>
<dbReference type="GO" id="GO:0140359">
    <property type="term" value="F:ABC-type transporter activity"/>
    <property type="evidence" value="ECO:0007669"/>
    <property type="project" value="InterPro"/>
</dbReference>
<accession>A0A9N9TJA9</accession>
<evidence type="ECO:0000256" key="9">
    <source>
        <dbReference type="SAM" id="MobiDB-lite"/>
    </source>
</evidence>
<evidence type="ECO:0000256" key="4">
    <source>
        <dbReference type="ARBA" id="ARBA00022692"/>
    </source>
</evidence>
<gene>
    <name evidence="12" type="ORF">PHYEVI_LOCUS6090</name>
</gene>
<evidence type="ECO:0000313" key="13">
    <source>
        <dbReference type="Proteomes" id="UP001153712"/>
    </source>
</evidence>
<evidence type="ECO:0000256" key="8">
    <source>
        <dbReference type="ARBA" id="ARBA00023136"/>
    </source>
</evidence>
<dbReference type="GO" id="GO:0005524">
    <property type="term" value="F:ATP binding"/>
    <property type="evidence" value="ECO:0007669"/>
    <property type="project" value="UniProtKB-KW"/>
</dbReference>
<evidence type="ECO:0000256" key="1">
    <source>
        <dbReference type="ARBA" id="ARBA00004141"/>
    </source>
</evidence>
<proteinExistence type="inferred from homology"/>
<dbReference type="Pfam" id="PF00005">
    <property type="entry name" value="ABC_tran"/>
    <property type="match status" value="1"/>
</dbReference>
<keyword evidence="5" id="KW-0547">Nucleotide-binding</keyword>
<evidence type="ECO:0000259" key="11">
    <source>
        <dbReference type="PROSITE" id="PS50893"/>
    </source>
</evidence>
<keyword evidence="13" id="KW-1185">Reference proteome</keyword>
<feature type="transmembrane region" description="Helical" evidence="10">
    <location>
        <begin position="512"/>
        <end position="536"/>
    </location>
</feature>
<comment type="similarity">
    <text evidence="2">Belongs to the ABC transporter superfamily. ABCG family. Eye pigment precursor importer (TC 3.A.1.204) subfamily.</text>
</comment>
<feature type="transmembrane region" description="Helical" evidence="10">
    <location>
        <begin position="431"/>
        <end position="454"/>
    </location>
</feature>
<keyword evidence="8 10" id="KW-0472">Membrane</keyword>
<dbReference type="SMART" id="SM00382">
    <property type="entry name" value="AAA"/>
    <property type="match status" value="1"/>
</dbReference>
<evidence type="ECO:0000256" key="2">
    <source>
        <dbReference type="ARBA" id="ARBA00005814"/>
    </source>
</evidence>
<dbReference type="InterPro" id="IPR017871">
    <property type="entry name" value="ABC_transporter-like_CS"/>
</dbReference>
<dbReference type="Pfam" id="PF01061">
    <property type="entry name" value="ABC2_membrane"/>
    <property type="match status" value="1"/>
</dbReference>
<keyword evidence="4 10" id="KW-0812">Transmembrane</keyword>
<evidence type="ECO:0000313" key="12">
    <source>
        <dbReference type="EMBL" id="CAG9859722.1"/>
    </source>
</evidence>
<feature type="region of interest" description="Disordered" evidence="9">
    <location>
        <begin position="1"/>
        <end position="27"/>
    </location>
</feature>
<dbReference type="InterPro" id="IPR013525">
    <property type="entry name" value="ABC2_TM"/>
</dbReference>
<dbReference type="InterPro" id="IPR003593">
    <property type="entry name" value="AAA+_ATPase"/>
</dbReference>
<evidence type="ECO:0000256" key="6">
    <source>
        <dbReference type="ARBA" id="ARBA00022840"/>
    </source>
</evidence>
<dbReference type="FunFam" id="3.40.50.300:FF:001077">
    <property type="entry name" value="Uncharacterized protein, isoform A"/>
    <property type="match status" value="1"/>
</dbReference>
<dbReference type="Pfam" id="PF19055">
    <property type="entry name" value="ABC2_membrane_7"/>
    <property type="match status" value="1"/>
</dbReference>
<dbReference type="AlphaFoldDB" id="A0A9N9TJA9"/>
<dbReference type="InterPro" id="IPR027417">
    <property type="entry name" value="P-loop_NTPase"/>
</dbReference>
<dbReference type="OrthoDB" id="66620at2759"/>
<dbReference type="PANTHER" id="PTHR48041:SF26">
    <property type="entry name" value="FI22810P1"/>
    <property type="match status" value="1"/>
</dbReference>
<evidence type="ECO:0000256" key="3">
    <source>
        <dbReference type="ARBA" id="ARBA00022448"/>
    </source>
</evidence>
<dbReference type="Gene3D" id="3.40.50.300">
    <property type="entry name" value="P-loop containing nucleotide triphosphate hydrolases"/>
    <property type="match status" value="1"/>
</dbReference>
<dbReference type="InterPro" id="IPR043926">
    <property type="entry name" value="ABCG_dom"/>
</dbReference>
<evidence type="ECO:0000256" key="7">
    <source>
        <dbReference type="ARBA" id="ARBA00022989"/>
    </source>
</evidence>
<protein>
    <recommendedName>
        <fullName evidence="11">ABC transporter domain-containing protein</fullName>
    </recommendedName>
</protein>
<name>A0A9N9TJA9_PHYSR</name>
<dbReference type="InterPro" id="IPR003439">
    <property type="entry name" value="ABC_transporter-like_ATP-bd"/>
</dbReference>
<organism evidence="12 13">
    <name type="scientific">Phyllotreta striolata</name>
    <name type="common">Striped flea beetle</name>
    <name type="synonym">Crioceris striolata</name>
    <dbReference type="NCBI Taxonomy" id="444603"/>
    <lineage>
        <taxon>Eukaryota</taxon>
        <taxon>Metazoa</taxon>
        <taxon>Ecdysozoa</taxon>
        <taxon>Arthropoda</taxon>
        <taxon>Hexapoda</taxon>
        <taxon>Insecta</taxon>
        <taxon>Pterygota</taxon>
        <taxon>Neoptera</taxon>
        <taxon>Endopterygota</taxon>
        <taxon>Coleoptera</taxon>
        <taxon>Polyphaga</taxon>
        <taxon>Cucujiformia</taxon>
        <taxon>Chrysomeloidea</taxon>
        <taxon>Chrysomelidae</taxon>
        <taxon>Galerucinae</taxon>
        <taxon>Alticini</taxon>
        <taxon>Phyllotreta</taxon>
    </lineage>
</organism>
<dbReference type="Proteomes" id="UP001153712">
    <property type="component" value="Chromosome 3"/>
</dbReference>
<feature type="transmembrane region" description="Helical" evidence="10">
    <location>
        <begin position="628"/>
        <end position="648"/>
    </location>
</feature>
<dbReference type="InterPro" id="IPR050352">
    <property type="entry name" value="ABCG_transporters"/>
</dbReference>
<sequence length="654" mass="73429">MEAVLNESTNSHLGQSESKEEDSNRDGAAADAVLLPPVPPASVHVNVAAEKVLFYGTKMMETVQNSVDIEFENVSFTATQGNIFTKKNHKEILHKVAGRFPPGQLIAIMGPSGAGKSTLLDVLSGYRLQGVNGNVYVNGKTRNLKQFRKSSCYITQDDRLQPLLTVEENMQVAADLKLPSSVSSHEKNRTIDEILVTLKLIETKKVRAARLSGGQKKRLSIALELVSNPMVMFLDEPTTGLDSSSCTTCITLLKQLTQQGKTIVCTIHQPSASLFAMFDQVYVLADGYCLYQGATNRLVPFLEDVGYPCPKYHNPADYVIELACGEYGTEKPLQMVQATGNGKSLNYFNNPERLSNNSKIRETDNKTPNDDALLPTSQLNQLKVLLRRGFLKSSRDETLTYLRVGTNIVVGLMLGSIYWKAGNDGSKVLDNYNLLFAILMHHMMATMMLTILTFPQEMSILIKEHFNRWYSLKMYYTSVTLVDIPLSILCCFVFTVIIYFMTDQPFETVRFFMFFITCMLVVLVAQGFGLVIGAYFNVVNGTFVGPTLTVPMMMFSGFGVRLCDLPQYMYWGSYTSYLRYALEGVVGAIYGRGRETIDCPEEKFCMYKYPKDFLLMVGVRSDQFDNDMIALFIFLFVLRISAFVVLRYKLFSVR</sequence>
<keyword evidence="3" id="KW-0813">Transport</keyword>
<dbReference type="PROSITE" id="PS50893">
    <property type="entry name" value="ABC_TRANSPORTER_2"/>
    <property type="match status" value="1"/>
</dbReference>
<feature type="domain" description="ABC transporter" evidence="11">
    <location>
        <begin position="69"/>
        <end position="311"/>
    </location>
</feature>
<dbReference type="GO" id="GO:0005886">
    <property type="term" value="C:plasma membrane"/>
    <property type="evidence" value="ECO:0007669"/>
    <property type="project" value="TreeGrafter"/>
</dbReference>
<evidence type="ECO:0000256" key="5">
    <source>
        <dbReference type="ARBA" id="ARBA00022741"/>
    </source>
</evidence>
<dbReference type="SUPFAM" id="SSF52540">
    <property type="entry name" value="P-loop containing nucleoside triphosphate hydrolases"/>
    <property type="match status" value="1"/>
</dbReference>